<evidence type="ECO:0000313" key="5">
    <source>
        <dbReference type="Proteomes" id="UP000609879"/>
    </source>
</evidence>
<proteinExistence type="predicted"/>
<dbReference type="PANTHER" id="PTHR13847:SF287">
    <property type="entry name" value="FAD-DEPENDENT OXIDOREDUCTASE DOMAIN-CONTAINING PROTEIN 1"/>
    <property type="match status" value="1"/>
</dbReference>
<dbReference type="RefSeq" id="WP_203760659.1">
    <property type="nucleotide sequence ID" value="NZ_BAAABO010000006.1"/>
</dbReference>
<feature type="region of interest" description="Disordered" evidence="2">
    <location>
        <begin position="1"/>
        <end position="21"/>
    </location>
</feature>
<dbReference type="Gene3D" id="3.30.9.10">
    <property type="entry name" value="D-Amino Acid Oxidase, subunit A, domain 2"/>
    <property type="match status" value="1"/>
</dbReference>
<dbReference type="Proteomes" id="UP000609879">
    <property type="component" value="Unassembled WGS sequence"/>
</dbReference>
<dbReference type="Pfam" id="PF01266">
    <property type="entry name" value="DAO"/>
    <property type="match status" value="1"/>
</dbReference>
<sequence length="388" mass="40670">MTVAPGEGPPPTSWLAASEPDPFPPLDRLPAGADVTVIGGGLMGVSVAYWLARGGGSVLLLEALRPGWGASGRNAGIFLAGLHPMEDDTVLRKVLSDEGVDAGYRRTGHLALAASTEVWEQVRAEAARRPAGATPLHALDRDACAALLGRPLAPRFTGGRWAPDGHVVQPARLVHGLAAAARRHGARIATRTRALRVVAGRRAGLRVRTDRGTVHTGQVVYACNAEVTRFCPALAGFVRPVRGQVLNTTVLPPLFEPGMAVDFGSVYWRQTGDGSIVLGGCRSVSAEDAAVQRALEAFLPGAFPGFPRFGVRRRWAGVMDQTADGRPLVGAVPWAHRQWVIAGFGGHGLPPGLAAGRALAEAVESGRRTAPEPAFDPARALPDHGGKP</sequence>
<evidence type="ECO:0000256" key="2">
    <source>
        <dbReference type="SAM" id="MobiDB-lite"/>
    </source>
</evidence>
<dbReference type="EMBL" id="BOMI01000021">
    <property type="protein sequence ID" value="GID72721.1"/>
    <property type="molecule type" value="Genomic_DNA"/>
</dbReference>
<evidence type="ECO:0000256" key="1">
    <source>
        <dbReference type="ARBA" id="ARBA00023002"/>
    </source>
</evidence>
<organism evidence="4 5">
    <name type="scientific">Paractinoplanes deccanensis</name>
    <dbReference type="NCBI Taxonomy" id="113561"/>
    <lineage>
        <taxon>Bacteria</taxon>
        <taxon>Bacillati</taxon>
        <taxon>Actinomycetota</taxon>
        <taxon>Actinomycetes</taxon>
        <taxon>Micromonosporales</taxon>
        <taxon>Micromonosporaceae</taxon>
        <taxon>Paractinoplanes</taxon>
    </lineage>
</organism>
<dbReference type="SUPFAM" id="SSF51905">
    <property type="entry name" value="FAD/NAD(P)-binding domain"/>
    <property type="match status" value="1"/>
</dbReference>
<keyword evidence="1" id="KW-0560">Oxidoreductase</keyword>
<dbReference type="InterPro" id="IPR036188">
    <property type="entry name" value="FAD/NAD-bd_sf"/>
</dbReference>
<feature type="region of interest" description="Disordered" evidence="2">
    <location>
        <begin position="362"/>
        <end position="388"/>
    </location>
</feature>
<dbReference type="Gene3D" id="3.50.50.60">
    <property type="entry name" value="FAD/NAD(P)-binding domain"/>
    <property type="match status" value="1"/>
</dbReference>
<accession>A0ABQ3XY94</accession>
<protein>
    <submittedName>
        <fullName evidence="4">FAD-dependent oxidoreductase</fullName>
    </submittedName>
</protein>
<name>A0ABQ3XY94_9ACTN</name>
<dbReference type="SUPFAM" id="SSF54373">
    <property type="entry name" value="FAD-linked reductases, C-terminal domain"/>
    <property type="match status" value="1"/>
</dbReference>
<reference evidence="4 5" key="1">
    <citation type="submission" date="2021-01" db="EMBL/GenBank/DDBJ databases">
        <title>Whole genome shotgun sequence of Actinoplanes deccanensis NBRC 13994.</title>
        <authorList>
            <person name="Komaki H."/>
            <person name="Tamura T."/>
        </authorList>
    </citation>
    <scope>NUCLEOTIDE SEQUENCE [LARGE SCALE GENOMIC DNA]</scope>
    <source>
        <strain evidence="4 5">NBRC 13994</strain>
    </source>
</reference>
<feature type="domain" description="FAD dependent oxidoreductase" evidence="3">
    <location>
        <begin position="34"/>
        <end position="361"/>
    </location>
</feature>
<dbReference type="PANTHER" id="PTHR13847">
    <property type="entry name" value="SARCOSINE DEHYDROGENASE-RELATED"/>
    <property type="match status" value="1"/>
</dbReference>
<keyword evidence="5" id="KW-1185">Reference proteome</keyword>
<dbReference type="InterPro" id="IPR006076">
    <property type="entry name" value="FAD-dep_OxRdtase"/>
</dbReference>
<comment type="caution">
    <text evidence="4">The sequence shown here is derived from an EMBL/GenBank/DDBJ whole genome shotgun (WGS) entry which is preliminary data.</text>
</comment>
<evidence type="ECO:0000259" key="3">
    <source>
        <dbReference type="Pfam" id="PF01266"/>
    </source>
</evidence>
<gene>
    <name evidence="4" type="ORF">Ade02nite_13620</name>
</gene>
<evidence type="ECO:0000313" key="4">
    <source>
        <dbReference type="EMBL" id="GID72721.1"/>
    </source>
</evidence>